<keyword evidence="5" id="KW-0997">Cell inner membrane</keyword>
<evidence type="ECO:0000256" key="1">
    <source>
        <dbReference type="ARBA" id="ARBA00001974"/>
    </source>
</evidence>
<keyword evidence="5" id="KW-1003">Cell membrane</keyword>
<feature type="domain" description="FAD-binding PCMH-type" evidence="6">
    <location>
        <begin position="54"/>
        <end position="236"/>
    </location>
</feature>
<evidence type="ECO:0000256" key="2">
    <source>
        <dbReference type="ARBA" id="ARBA00022630"/>
    </source>
</evidence>
<feature type="binding site" evidence="5">
    <location>
        <position position="158"/>
    </location>
    <ligand>
        <name>FAD</name>
        <dbReference type="ChEBI" id="CHEBI:57692"/>
    </ligand>
</feature>
<dbReference type="Proteomes" id="UP001596977">
    <property type="component" value="Unassembled WGS sequence"/>
</dbReference>
<keyword evidence="5" id="KW-0874">Quinone</keyword>
<dbReference type="GO" id="GO:0008720">
    <property type="term" value="F:D-lactate dehydrogenase (NAD+) activity"/>
    <property type="evidence" value="ECO:0007669"/>
    <property type="project" value="UniProtKB-EC"/>
</dbReference>
<dbReference type="Gene3D" id="3.30.70.610">
    <property type="entry name" value="D-lactate dehydrogenase, cap domain, subdomain 1"/>
    <property type="match status" value="2"/>
</dbReference>
<comment type="cofactor">
    <cofactor evidence="1 5">
        <name>FAD</name>
        <dbReference type="ChEBI" id="CHEBI:57692"/>
    </cofactor>
</comment>
<dbReference type="Gene3D" id="3.30.465.10">
    <property type="match status" value="1"/>
</dbReference>
<comment type="subcellular location">
    <subcellularLocation>
        <location evidence="5">Cell inner membrane</location>
        <topology evidence="5">Peripheral membrane protein</topology>
        <orientation evidence="5">Cytoplasmic side</orientation>
    </subcellularLocation>
</comment>
<accession>A0ABW3HAR2</accession>
<dbReference type="Gene3D" id="3.30.1370.20">
    <property type="entry name" value="D-lactate dehydrogenase, cap domain, subdomain 2"/>
    <property type="match status" value="1"/>
</dbReference>
<feature type="binding site" evidence="5">
    <location>
        <position position="175"/>
    </location>
    <ligand>
        <name>FAD</name>
        <dbReference type="ChEBI" id="CHEBI:57692"/>
    </ligand>
</feature>
<dbReference type="NCBIfam" id="NF008387">
    <property type="entry name" value="PRK11183.1"/>
    <property type="match status" value="1"/>
</dbReference>
<dbReference type="InterPro" id="IPR016167">
    <property type="entry name" value="FAD-bd_PCMH_sub1"/>
</dbReference>
<dbReference type="Gene3D" id="3.30.43.10">
    <property type="entry name" value="Uridine Diphospho-n-acetylenolpyruvylglucosamine Reductase, domain 2"/>
    <property type="match status" value="1"/>
</dbReference>
<keyword evidence="4 5" id="KW-0560">Oxidoreductase</keyword>
<proteinExistence type="inferred from homology"/>
<feature type="binding site" evidence="5">
    <location>
        <begin position="91"/>
        <end position="95"/>
    </location>
    <ligand>
        <name>FAD</name>
        <dbReference type="ChEBI" id="CHEBI:57692"/>
    </ligand>
</feature>
<feature type="binding site" evidence="5">
    <location>
        <begin position="99"/>
        <end position="100"/>
    </location>
    <ligand>
        <name>FAD</name>
        <dbReference type="ChEBI" id="CHEBI:57692"/>
    </ligand>
</feature>
<dbReference type="EMBL" id="JBHTJG010000012">
    <property type="protein sequence ID" value="MFD0948349.1"/>
    <property type="molecule type" value="Genomic_DNA"/>
</dbReference>
<sequence length="604" mass="65790">MASNPVSTPGSAWRASGAADRAGRDALIAGLRTIVGRRHVLTSAPATRRYRNGYRSGSGAVIAVIRPGSLVELWKVVQACVKADRTIILQAANTGLTGGSTPDGDEYPGGVVLISTLRISAIHLLRGGAQVVCLPGTTLHALEKRLRPLGREPHSVIGSSCFGASVVGGVCNNSGGSLIQRGPAFTQLALFAAVDPDGELRLVNHLGIALGDEPEAMLDRLERGDFTDADVDGAPARRAHDESYADHVRDVDSGRPARFNADERCLFEASGSAGKVIVFAVRLDSFEKDEATTTFYVGTNDPRRLDTIRRTVLSEFPVLPTSAEYIHRAAFDMADRYGRDTFFAIERLGTDRLPALFAAKARIDGWAARAQILGPDVSERMLQRAGRLLPDPLPAWMREYRDRFEHHLILKLSSTIAEQTRELLARVFDTGGGAFHECSARDASKAFLHRFVIAGAAVRYRAVHRREVEDIVALDVALPRSARDWDDFLPADDEGHVLHALCYGHFFCHVFHQDYVLRKGADTAAFKRRMCAWLDARGAEYPAEHNVGHQYVAKPALARFYRALDPRNQLNPGIGGTARSRSWIDEPARGPAAAAEPLSTQGIA</sequence>
<dbReference type="InterPro" id="IPR016166">
    <property type="entry name" value="FAD-bd_PCMH"/>
</dbReference>
<dbReference type="HAMAP" id="MF_02092">
    <property type="entry name" value="DLDH_Dld"/>
    <property type="match status" value="1"/>
</dbReference>
<evidence type="ECO:0000256" key="4">
    <source>
        <dbReference type="ARBA" id="ARBA00023002"/>
    </source>
</evidence>
<evidence type="ECO:0000313" key="8">
    <source>
        <dbReference type="Proteomes" id="UP001596977"/>
    </source>
</evidence>
<dbReference type="InterPro" id="IPR016164">
    <property type="entry name" value="FAD-linked_Oxase-like_C"/>
</dbReference>
<dbReference type="RefSeq" id="WP_264946321.1">
    <property type="nucleotide sequence ID" value="NZ_JAPDRA010000012.1"/>
</dbReference>
<dbReference type="SUPFAM" id="SSF55103">
    <property type="entry name" value="FAD-linked oxidases, C-terminal domain"/>
    <property type="match status" value="1"/>
</dbReference>
<dbReference type="InterPro" id="IPR016173">
    <property type="entry name" value="D-lactate_DH_C-sub2"/>
</dbReference>
<name>A0ABW3HAR2_9SPHN</name>
<reference evidence="8" key="1">
    <citation type="journal article" date="2019" name="Int. J. Syst. Evol. Microbiol.">
        <title>The Global Catalogue of Microorganisms (GCM) 10K type strain sequencing project: providing services to taxonomists for standard genome sequencing and annotation.</title>
        <authorList>
            <consortium name="The Broad Institute Genomics Platform"/>
            <consortium name="The Broad Institute Genome Sequencing Center for Infectious Disease"/>
            <person name="Wu L."/>
            <person name="Ma J."/>
        </authorList>
    </citation>
    <scope>NUCLEOTIDE SEQUENCE [LARGE SCALE GENOMIC DNA]</scope>
    <source>
        <strain evidence="8">CCUG 62982</strain>
    </source>
</reference>
<evidence type="ECO:0000256" key="3">
    <source>
        <dbReference type="ARBA" id="ARBA00022827"/>
    </source>
</evidence>
<comment type="catalytic activity">
    <reaction evidence="5">
        <text>(R)-lactate + a quinone = a quinol + pyruvate</text>
        <dbReference type="Rhea" id="RHEA:51468"/>
        <dbReference type="ChEBI" id="CHEBI:15361"/>
        <dbReference type="ChEBI" id="CHEBI:16004"/>
        <dbReference type="ChEBI" id="CHEBI:24646"/>
        <dbReference type="ChEBI" id="CHEBI:132124"/>
        <dbReference type="EC" id="1.1.5.12"/>
    </reaction>
</comment>
<keyword evidence="3 5" id="KW-0274">FAD</keyword>
<dbReference type="PIRSF" id="PIRSF000101">
    <property type="entry name" value="D-lactate_dh"/>
    <property type="match status" value="1"/>
</dbReference>
<dbReference type="Pfam" id="PF01565">
    <property type="entry name" value="FAD_binding_4"/>
    <property type="match status" value="1"/>
</dbReference>
<feature type="binding site" evidence="5">
    <location>
        <position position="278"/>
    </location>
    <ligand>
        <name>FAD</name>
        <dbReference type="ChEBI" id="CHEBI:57692"/>
    </ligand>
</feature>
<feature type="binding site" evidence="5">
    <location>
        <position position="165"/>
    </location>
    <ligand>
        <name>FAD</name>
        <dbReference type="ChEBI" id="CHEBI:57692"/>
    </ligand>
</feature>
<dbReference type="SUPFAM" id="SSF56176">
    <property type="entry name" value="FAD-binding/transporter-associated domain-like"/>
    <property type="match status" value="1"/>
</dbReference>
<evidence type="ECO:0000313" key="7">
    <source>
        <dbReference type="EMBL" id="MFD0948349.1"/>
    </source>
</evidence>
<dbReference type="InterPro" id="IPR051264">
    <property type="entry name" value="FAD-oxidored/transferase_4"/>
</dbReference>
<evidence type="ECO:0000259" key="6">
    <source>
        <dbReference type="PROSITE" id="PS51387"/>
    </source>
</evidence>
<dbReference type="InterPro" id="IPR006094">
    <property type="entry name" value="Oxid_FAD_bind_N"/>
</dbReference>
<dbReference type="InterPro" id="IPR015409">
    <property type="entry name" value="Lactate_DH_C"/>
</dbReference>
<gene>
    <name evidence="5 7" type="primary">dld</name>
    <name evidence="7" type="ORF">ACFQ1E_18575</name>
</gene>
<dbReference type="EC" id="1.1.5.12" evidence="5"/>
<dbReference type="InterPro" id="IPR036318">
    <property type="entry name" value="FAD-bd_PCMH-like_sf"/>
</dbReference>
<keyword evidence="5" id="KW-0472">Membrane</keyword>
<evidence type="ECO:0000256" key="5">
    <source>
        <dbReference type="HAMAP-Rule" id="MF_02092"/>
    </source>
</evidence>
<organism evidence="7 8">
    <name type="scientific">Sphingomonas canadensis</name>
    <dbReference type="NCBI Taxonomy" id="1219257"/>
    <lineage>
        <taxon>Bacteria</taxon>
        <taxon>Pseudomonadati</taxon>
        <taxon>Pseudomonadota</taxon>
        <taxon>Alphaproteobacteria</taxon>
        <taxon>Sphingomonadales</taxon>
        <taxon>Sphingomonadaceae</taxon>
        <taxon>Sphingomonas</taxon>
    </lineage>
</organism>
<keyword evidence="8" id="KW-1185">Reference proteome</keyword>
<comment type="caution">
    <text evidence="7">The sequence shown here is derived from an EMBL/GenBank/DDBJ whole genome shotgun (WGS) entry which is preliminary data.</text>
</comment>
<dbReference type="InterPro" id="IPR012256">
    <property type="entry name" value="D_lactate_DH"/>
</dbReference>
<comment type="function">
    <text evidence="5">Catalyzes the oxidation of D-lactate to pyruvate.</text>
</comment>
<dbReference type="InterPro" id="IPR016172">
    <property type="entry name" value="D-lactate_DH_C-sub1"/>
</dbReference>
<dbReference type="PANTHER" id="PTHR43716">
    <property type="entry name" value="D-2-HYDROXYGLUTARATE DEHYDROGENASE, MITOCHONDRIAL"/>
    <property type="match status" value="1"/>
</dbReference>
<dbReference type="Pfam" id="PF09330">
    <property type="entry name" value="Lact-deh-memb"/>
    <property type="match status" value="1"/>
</dbReference>
<dbReference type="PROSITE" id="PS51387">
    <property type="entry name" value="FAD_PCMH"/>
    <property type="match status" value="1"/>
</dbReference>
<comment type="similarity">
    <text evidence="5">Belongs to the quinone-dependent D-lactate dehydrogenase family.</text>
</comment>
<dbReference type="InterPro" id="IPR016169">
    <property type="entry name" value="FAD-bd_PCMH_sub2"/>
</dbReference>
<dbReference type="PANTHER" id="PTHR43716:SF1">
    <property type="entry name" value="D-2-HYDROXYGLUTARATE DEHYDROGENASE, MITOCHONDRIAL"/>
    <property type="match status" value="1"/>
</dbReference>
<protein>
    <recommendedName>
        <fullName evidence="5">Quinone-dependent D-lactate dehydrogenase</fullName>
        <ecNumber evidence="5">1.1.5.12</ecNumber>
    </recommendedName>
    <alternativeName>
        <fullName evidence="5">D-lactate dehydrogenase</fullName>
        <shortName evidence="5">D-LDH</shortName>
    </alternativeName>
</protein>
<keyword evidence="2 5" id="KW-0285">Flavoprotein</keyword>